<evidence type="ECO:0000256" key="5">
    <source>
        <dbReference type="ARBA" id="ARBA00022694"/>
    </source>
</evidence>
<keyword evidence="8" id="KW-0255">Endonuclease</keyword>
<dbReference type="HOGENOM" id="CLU_394871_0_0_1"/>
<dbReference type="Gene3D" id="3.60.15.10">
    <property type="entry name" value="Ribonuclease Z/Hydroxyacylglutathione hydrolase-like"/>
    <property type="match status" value="1"/>
</dbReference>
<dbReference type="AlphaFoldDB" id="A0A086J3X3"/>
<dbReference type="RefSeq" id="XP_052905396.1">
    <property type="nucleotide sequence ID" value="XM_053048636.1"/>
</dbReference>
<dbReference type="InterPro" id="IPR036866">
    <property type="entry name" value="RibonucZ/Hydroxyglut_hydro"/>
</dbReference>
<dbReference type="InterPro" id="IPR047151">
    <property type="entry name" value="RNZ2-like"/>
</dbReference>
<evidence type="ECO:0000256" key="3">
    <source>
        <dbReference type="ARBA" id="ARBA00007823"/>
    </source>
</evidence>
<dbReference type="Pfam" id="PF23023">
    <property type="entry name" value="Anti-Pycsar_Apyc1"/>
    <property type="match status" value="1"/>
</dbReference>
<evidence type="ECO:0000256" key="6">
    <source>
        <dbReference type="ARBA" id="ARBA00022722"/>
    </source>
</evidence>
<keyword evidence="9" id="KW-0378">Hydrolase</keyword>
<evidence type="ECO:0000256" key="1">
    <source>
        <dbReference type="ARBA" id="ARBA00000402"/>
    </source>
</evidence>
<dbReference type="PANTHER" id="PTHR12553:SF49">
    <property type="entry name" value="ZINC PHOSPHODIESTERASE ELAC PROTEIN 2"/>
    <property type="match status" value="1"/>
</dbReference>
<evidence type="ECO:0000256" key="10">
    <source>
        <dbReference type="ARBA" id="ARBA00022833"/>
    </source>
</evidence>
<evidence type="ECO:0000313" key="12">
    <source>
        <dbReference type="Proteomes" id="UP000054524"/>
    </source>
</evidence>
<comment type="cofactor">
    <cofactor evidence="2">
        <name>Zn(2+)</name>
        <dbReference type="ChEBI" id="CHEBI:29105"/>
    </cofactor>
</comment>
<keyword evidence="12" id="KW-1185">Reference proteome</keyword>
<dbReference type="PANTHER" id="PTHR12553">
    <property type="entry name" value="ZINC PHOSPHODIESTERASE ELAC PROTEIN 2"/>
    <property type="match status" value="1"/>
</dbReference>
<dbReference type="EC" id="3.1.26.11" evidence="4"/>
<dbReference type="GO" id="GO:1990180">
    <property type="term" value="P:mitochondrial tRNA 3'-end processing"/>
    <property type="evidence" value="ECO:0007669"/>
    <property type="project" value="TreeGrafter"/>
</dbReference>
<dbReference type="GO" id="GO:0005739">
    <property type="term" value="C:mitochondrion"/>
    <property type="evidence" value="ECO:0007669"/>
    <property type="project" value="TreeGrafter"/>
</dbReference>
<dbReference type="SUPFAM" id="SSF56281">
    <property type="entry name" value="Metallo-hydrolase/oxidoreductase"/>
    <property type="match status" value="1"/>
</dbReference>
<dbReference type="GO" id="GO:0046872">
    <property type="term" value="F:metal ion binding"/>
    <property type="evidence" value="ECO:0007669"/>
    <property type="project" value="UniProtKB-KW"/>
</dbReference>
<evidence type="ECO:0000313" key="11">
    <source>
        <dbReference type="EMBL" id="KFG26841.1"/>
    </source>
</evidence>
<comment type="caution">
    <text evidence="11">The sequence shown here is derived from an EMBL/GenBank/DDBJ whole genome shotgun (WGS) entry which is preliminary data.</text>
</comment>
<evidence type="ECO:0000256" key="9">
    <source>
        <dbReference type="ARBA" id="ARBA00022801"/>
    </source>
</evidence>
<keyword evidence="10" id="KW-0862">Zinc</keyword>
<dbReference type="GeneID" id="77675970"/>
<protein>
    <recommendedName>
        <fullName evidence="4">ribonuclease Z</fullName>
        <ecNumber evidence="4">3.1.26.11</ecNumber>
    </recommendedName>
</protein>
<gene>
    <name evidence="11" type="ORF">NESG_00997</name>
</gene>
<comment type="similarity">
    <text evidence="3">Belongs to the RNase Z family.</text>
</comment>
<keyword evidence="5" id="KW-0819">tRNA processing</keyword>
<dbReference type="GO" id="GO:0042781">
    <property type="term" value="F:3'-tRNA processing endoribonuclease activity"/>
    <property type="evidence" value="ECO:0007669"/>
    <property type="project" value="UniProtKB-EC"/>
</dbReference>
<name>A0A086J3X3_NEMA1</name>
<dbReference type="EMBL" id="AKIJ01000002">
    <property type="protein sequence ID" value="KFG26841.1"/>
    <property type="molecule type" value="Genomic_DNA"/>
</dbReference>
<accession>A0A086J3X3</accession>
<proteinExistence type="inferred from homology"/>
<keyword evidence="6" id="KW-0540">Nuclease</keyword>
<evidence type="ECO:0000256" key="8">
    <source>
        <dbReference type="ARBA" id="ARBA00022759"/>
    </source>
</evidence>
<reference evidence="11 12" key="1">
    <citation type="journal article" date="2014" name="Genome Announc.">
        <title>Genome Sequence of the Microsporidian Species Nematocida sp1 Strain ERTm6 (ATCC PRA-372).</title>
        <authorList>
            <person name="Bakowski M.A."/>
            <person name="Priest M."/>
            <person name="Young S."/>
            <person name="Cuomo C.A."/>
            <person name="Troemel E.R."/>
        </authorList>
    </citation>
    <scope>NUCLEOTIDE SEQUENCE [LARGE SCALE GENOMIC DNA]</scope>
    <source>
        <strain evidence="11 12">ERTm6</strain>
    </source>
</reference>
<comment type="catalytic activity">
    <reaction evidence="1">
        <text>Endonucleolytic cleavage of RNA, removing extra 3' nucleotides from tRNA precursor, generating 3' termini of tRNAs. A 3'-hydroxy group is left at the tRNA terminus and a 5'-phosphoryl group is left at the trailer molecule.</text>
        <dbReference type="EC" id="3.1.26.11"/>
    </reaction>
</comment>
<evidence type="ECO:0000256" key="4">
    <source>
        <dbReference type="ARBA" id="ARBA00012477"/>
    </source>
</evidence>
<dbReference type="Proteomes" id="UP000054524">
    <property type="component" value="Unassembled WGS sequence"/>
</dbReference>
<evidence type="ECO:0000256" key="7">
    <source>
        <dbReference type="ARBA" id="ARBA00022723"/>
    </source>
</evidence>
<evidence type="ECO:0000256" key="2">
    <source>
        <dbReference type="ARBA" id="ARBA00001947"/>
    </source>
</evidence>
<sequence>MYQIAINSTEGGTSLNIVNKTTGEYLAIGGFEGMQRYMGRKKIKLAKLRVICICSKYEIVPAISAVLTTAMHEGKIHTRYVCAEDTEKLIQEVGMGIGNLEFFDKYDNSSKDRFADLQMEELHNVAYVTVALPNKKASFSVEKASEKGIVGKADIAMLNKTGKIVKDGIEYLVDQFRNKAVCYPKIAVITILSDKYAVDVKRIQTLMADSSGIEIFIRAAPELFSSTKEEHKLLAEVEREIKKKIASEITDWEKVNINLYIMMRSETEAEPVKKFYDKVCPVYTPLIRPLIYTPKNTKYLRNSKVVIDQTLIEYAGGDEVQIHNAWKRDKDSKEIEDKQDIVQADCQTEIESTCSVFLGTAAAVPGVIRNVSSVLVASMQESILLDCGEDTGTQLNKISAHYRYNYAAISMIVLTHRHADHIMGMFSVLRRCNVSGNTAVLVLGNKCIVSALKEFGISGIFVQNSADLEVSIHRKESIEYIVMTNQKESVVIRISQNIYRHCKSINPLNYRSHNGVKRSVLSVFASNEASFVKFINLPVKIDPSLACAPSESSIYKVSMCSALHIHESYSVLVKETAGSAEYTVAYSGDTKPNEKFSDLSQHADLMIHEGTFEENELVQARMTQHSTISQAMAIFQSSRAQTLFITHISQRYKTVTIPDGAYLAMDYLVHIPGTNYKQNALYQALKEWAEDKE</sequence>
<keyword evidence="7" id="KW-0479">Metal-binding</keyword>
<organism evidence="11 12">
    <name type="scientific">Nematocida ausubeli (strain ATCC PRA-371 / ERTm2)</name>
    <name type="common">Nematode killer fungus</name>
    <dbReference type="NCBI Taxonomy" id="1913371"/>
    <lineage>
        <taxon>Eukaryota</taxon>
        <taxon>Fungi</taxon>
        <taxon>Fungi incertae sedis</taxon>
        <taxon>Microsporidia</taxon>
        <taxon>Nematocida</taxon>
    </lineage>
</organism>